<dbReference type="AlphaFoldDB" id="A0A9Q3FPZ1"/>
<dbReference type="EMBL" id="AVOT02046011">
    <property type="protein sequence ID" value="MBW0541341.1"/>
    <property type="molecule type" value="Genomic_DNA"/>
</dbReference>
<accession>A0A9Q3FPZ1</accession>
<protein>
    <submittedName>
        <fullName evidence="2">Uncharacterized protein</fullName>
    </submittedName>
</protein>
<feature type="region of interest" description="Disordered" evidence="1">
    <location>
        <begin position="147"/>
        <end position="182"/>
    </location>
</feature>
<evidence type="ECO:0000256" key="1">
    <source>
        <dbReference type="SAM" id="MobiDB-lite"/>
    </source>
</evidence>
<evidence type="ECO:0000313" key="2">
    <source>
        <dbReference type="EMBL" id="MBW0541341.1"/>
    </source>
</evidence>
<reference evidence="2" key="1">
    <citation type="submission" date="2021-03" db="EMBL/GenBank/DDBJ databases">
        <title>Draft genome sequence of rust myrtle Austropuccinia psidii MF-1, a brazilian biotype.</title>
        <authorList>
            <person name="Quecine M.C."/>
            <person name="Pachon D.M.R."/>
            <person name="Bonatelli M.L."/>
            <person name="Correr F.H."/>
            <person name="Franceschini L.M."/>
            <person name="Leite T.F."/>
            <person name="Margarido G.R.A."/>
            <person name="Almeida C.A."/>
            <person name="Ferrarezi J.A."/>
            <person name="Labate C.A."/>
        </authorList>
    </citation>
    <scope>NUCLEOTIDE SEQUENCE</scope>
    <source>
        <strain evidence="2">MF-1</strain>
    </source>
</reference>
<proteinExistence type="predicted"/>
<gene>
    <name evidence="2" type="ORF">O181_081056</name>
</gene>
<sequence length="182" mass="20330">MVFIYYSLIITTRRRSQYCIQLDGAGLRSRVDHSKGKRKVKIPSGTKSTQESAISQRQGPEMPIIFAPHLGLNQTDPNHIQRAQINIHEPVQTVLHHVQGKGLGNAAKTLSRSDEFLSYPGKFPERGGNSGILQGMEITIIQTPNQKYQGLSSQKEEGNQERSPSSFYCLASSQPITPRREE</sequence>
<dbReference type="Proteomes" id="UP000765509">
    <property type="component" value="Unassembled WGS sequence"/>
</dbReference>
<comment type="caution">
    <text evidence="2">The sequence shown here is derived from an EMBL/GenBank/DDBJ whole genome shotgun (WGS) entry which is preliminary data.</text>
</comment>
<name>A0A9Q3FPZ1_9BASI</name>
<feature type="compositionally biased region" description="Polar residues" evidence="1">
    <location>
        <begin position="45"/>
        <end position="57"/>
    </location>
</feature>
<feature type="region of interest" description="Disordered" evidence="1">
    <location>
        <begin position="32"/>
        <end position="57"/>
    </location>
</feature>
<organism evidence="2 3">
    <name type="scientific">Austropuccinia psidii MF-1</name>
    <dbReference type="NCBI Taxonomy" id="1389203"/>
    <lineage>
        <taxon>Eukaryota</taxon>
        <taxon>Fungi</taxon>
        <taxon>Dikarya</taxon>
        <taxon>Basidiomycota</taxon>
        <taxon>Pucciniomycotina</taxon>
        <taxon>Pucciniomycetes</taxon>
        <taxon>Pucciniales</taxon>
        <taxon>Sphaerophragmiaceae</taxon>
        <taxon>Austropuccinia</taxon>
    </lineage>
</organism>
<keyword evidence="3" id="KW-1185">Reference proteome</keyword>
<feature type="compositionally biased region" description="Polar residues" evidence="1">
    <location>
        <begin position="161"/>
        <end position="176"/>
    </location>
</feature>
<evidence type="ECO:0000313" key="3">
    <source>
        <dbReference type="Proteomes" id="UP000765509"/>
    </source>
</evidence>